<dbReference type="AlphaFoldDB" id="A0A9Q0LVR4"/>
<proteinExistence type="predicted"/>
<reference evidence="2" key="1">
    <citation type="submission" date="2022-10" db="EMBL/GenBank/DDBJ databases">
        <title>Novel sulphate-reducing endosymbionts in the free-living metamonad Anaeramoeba.</title>
        <authorList>
            <person name="Jerlstrom-Hultqvist J."/>
            <person name="Cepicka I."/>
            <person name="Gallot-Lavallee L."/>
            <person name="Salas-Leiva D."/>
            <person name="Curtis B.A."/>
            <person name="Zahonova K."/>
            <person name="Pipaliya S."/>
            <person name="Dacks J."/>
            <person name="Roger A.J."/>
        </authorList>
    </citation>
    <scope>NUCLEOTIDE SEQUENCE</scope>
    <source>
        <strain evidence="2">BMAN</strain>
    </source>
</reference>
<feature type="region of interest" description="Disordered" evidence="1">
    <location>
        <begin position="38"/>
        <end position="71"/>
    </location>
</feature>
<feature type="compositionally biased region" description="Basic residues" evidence="1">
    <location>
        <begin position="112"/>
        <end position="127"/>
    </location>
</feature>
<comment type="caution">
    <text evidence="2">The sequence shown here is derived from an EMBL/GenBank/DDBJ whole genome shotgun (WGS) entry which is preliminary data.</text>
</comment>
<feature type="region of interest" description="Disordered" evidence="1">
    <location>
        <begin position="1"/>
        <end position="22"/>
    </location>
</feature>
<name>A0A9Q0LVR4_ANAIG</name>
<feature type="compositionally biased region" description="Basic and acidic residues" evidence="1">
    <location>
        <begin position="38"/>
        <end position="51"/>
    </location>
</feature>
<evidence type="ECO:0000256" key="1">
    <source>
        <dbReference type="SAM" id="MobiDB-lite"/>
    </source>
</evidence>
<feature type="compositionally biased region" description="Basic residues" evidence="1">
    <location>
        <begin position="1"/>
        <end position="14"/>
    </location>
</feature>
<protein>
    <submittedName>
        <fullName evidence="2">Uncharacterized protein</fullName>
    </submittedName>
</protein>
<dbReference type="Proteomes" id="UP001149090">
    <property type="component" value="Unassembled WGS sequence"/>
</dbReference>
<organism evidence="2 3">
    <name type="scientific">Anaeramoeba ignava</name>
    <name type="common">Anaerobic marine amoeba</name>
    <dbReference type="NCBI Taxonomy" id="1746090"/>
    <lineage>
        <taxon>Eukaryota</taxon>
        <taxon>Metamonada</taxon>
        <taxon>Anaeramoebidae</taxon>
        <taxon>Anaeramoeba</taxon>
    </lineage>
</organism>
<evidence type="ECO:0000313" key="2">
    <source>
        <dbReference type="EMBL" id="KAJ5078750.1"/>
    </source>
</evidence>
<feature type="region of interest" description="Disordered" evidence="1">
    <location>
        <begin position="112"/>
        <end position="142"/>
    </location>
</feature>
<gene>
    <name evidence="2" type="ORF">M0811_14703</name>
</gene>
<dbReference type="EMBL" id="JAPDFW010000045">
    <property type="protein sequence ID" value="KAJ5078750.1"/>
    <property type="molecule type" value="Genomic_DNA"/>
</dbReference>
<accession>A0A9Q0LVR4</accession>
<evidence type="ECO:0000313" key="3">
    <source>
        <dbReference type="Proteomes" id="UP001149090"/>
    </source>
</evidence>
<sequence>MGRSVRSKRRRSNKRNLEKKLQPILDEQLNTLVDKFNKSIQKQEEEEKQMTEEPEEEKQVTKTHKMKEEKMTAKDSLVNLIEIKTNKRLVTNMKNQQKMSELILKQRLRAIQKKKKQQNREQKKKMQFKIENSNQDLIKIEK</sequence>
<keyword evidence="3" id="KW-1185">Reference proteome</keyword>